<evidence type="ECO:0000313" key="5">
    <source>
        <dbReference type="EMBL" id="GAA4466242.1"/>
    </source>
</evidence>
<evidence type="ECO:0000256" key="4">
    <source>
        <dbReference type="HAMAP-Rule" id="MF_01369"/>
    </source>
</evidence>
<reference evidence="6" key="1">
    <citation type="journal article" date="2019" name="Int. J. Syst. Evol. Microbiol.">
        <title>The Global Catalogue of Microorganisms (GCM) 10K type strain sequencing project: providing services to taxonomists for standard genome sequencing and annotation.</title>
        <authorList>
            <consortium name="The Broad Institute Genomics Platform"/>
            <consortium name="The Broad Institute Genome Sequencing Center for Infectious Disease"/>
            <person name="Wu L."/>
            <person name="Ma J."/>
        </authorList>
    </citation>
    <scope>NUCLEOTIDE SEQUENCE [LARGE SCALE GENOMIC DNA]</scope>
    <source>
        <strain evidence="6">JCM 32105</strain>
    </source>
</reference>
<organism evidence="5 6">
    <name type="scientific">Nemorincola caseinilytica</name>
    <dbReference type="NCBI Taxonomy" id="2054315"/>
    <lineage>
        <taxon>Bacteria</taxon>
        <taxon>Pseudomonadati</taxon>
        <taxon>Bacteroidota</taxon>
        <taxon>Chitinophagia</taxon>
        <taxon>Chitinophagales</taxon>
        <taxon>Chitinophagaceae</taxon>
        <taxon>Nemorincola</taxon>
    </lineage>
</organism>
<dbReference type="Gene3D" id="3.30.70.330">
    <property type="match status" value="1"/>
</dbReference>
<dbReference type="Pfam" id="PF00276">
    <property type="entry name" value="Ribosomal_L23"/>
    <property type="match status" value="1"/>
</dbReference>
<dbReference type="PANTHER" id="PTHR11620">
    <property type="entry name" value="60S RIBOSOMAL PROTEIN L23A"/>
    <property type="match status" value="1"/>
</dbReference>
<dbReference type="HAMAP" id="MF_01369_B">
    <property type="entry name" value="Ribosomal_uL23_B"/>
    <property type="match status" value="1"/>
</dbReference>
<dbReference type="EMBL" id="BAABFA010000011">
    <property type="protein sequence ID" value="GAA4466242.1"/>
    <property type="molecule type" value="Genomic_DNA"/>
</dbReference>
<gene>
    <name evidence="4 5" type="primary">rplW</name>
    <name evidence="5" type="ORF">GCM10023093_20090</name>
</gene>
<dbReference type="Proteomes" id="UP001500067">
    <property type="component" value="Unassembled WGS sequence"/>
</dbReference>
<keyword evidence="4" id="KW-0699">rRNA-binding</keyword>
<dbReference type="SUPFAM" id="SSF54189">
    <property type="entry name" value="Ribosomal proteins S24e, L23 and L15e"/>
    <property type="match status" value="1"/>
</dbReference>
<accession>A0ABP8NF21</accession>
<dbReference type="NCBIfam" id="NF004363">
    <property type="entry name" value="PRK05738.2-4"/>
    <property type="match status" value="1"/>
</dbReference>
<keyword evidence="4" id="KW-0694">RNA-binding</keyword>
<comment type="similarity">
    <text evidence="1 4">Belongs to the universal ribosomal protein uL23 family.</text>
</comment>
<dbReference type="InterPro" id="IPR013025">
    <property type="entry name" value="Ribosomal_uL23-like"/>
</dbReference>
<name>A0ABP8NF21_9BACT</name>
<evidence type="ECO:0000256" key="1">
    <source>
        <dbReference type="ARBA" id="ARBA00006700"/>
    </source>
</evidence>
<evidence type="ECO:0000256" key="3">
    <source>
        <dbReference type="ARBA" id="ARBA00023274"/>
    </source>
</evidence>
<evidence type="ECO:0000256" key="2">
    <source>
        <dbReference type="ARBA" id="ARBA00022980"/>
    </source>
</evidence>
<keyword evidence="2 4" id="KW-0689">Ribosomal protein</keyword>
<protein>
    <recommendedName>
        <fullName evidence="4">Large ribosomal subunit protein uL23</fullName>
    </recommendedName>
</protein>
<comment type="caution">
    <text evidence="5">The sequence shown here is derived from an EMBL/GenBank/DDBJ whole genome shotgun (WGS) entry which is preliminary data.</text>
</comment>
<dbReference type="GO" id="GO:0005840">
    <property type="term" value="C:ribosome"/>
    <property type="evidence" value="ECO:0007669"/>
    <property type="project" value="UniProtKB-KW"/>
</dbReference>
<comment type="subunit">
    <text evidence="4">Part of the 50S ribosomal subunit. Contacts protein L29, and trigger factor when it is bound to the ribosome.</text>
</comment>
<proteinExistence type="inferred from homology"/>
<dbReference type="InterPro" id="IPR012677">
    <property type="entry name" value="Nucleotide-bd_a/b_plait_sf"/>
</dbReference>
<evidence type="ECO:0000313" key="6">
    <source>
        <dbReference type="Proteomes" id="UP001500067"/>
    </source>
</evidence>
<dbReference type="InterPro" id="IPR012678">
    <property type="entry name" value="Ribosomal_uL23/eL15/eS24_sf"/>
</dbReference>
<sequence>MARPQHQLINKKMKVSDILVRPVITEKVNRQMERAGRYTFVVGKQANKLEIKKAVESFYGVRVANVNTMVVPAKSKARFTKAGLLSGRKPSYKKAVVTLVEGETIDLFTN</sequence>
<comment type="function">
    <text evidence="4">One of the early assembly proteins it binds 23S rRNA. One of the proteins that surrounds the polypeptide exit tunnel on the outside of the ribosome. Forms the main docking site for trigger factor binding to the ribosome.</text>
</comment>
<keyword evidence="6" id="KW-1185">Reference proteome</keyword>
<keyword evidence="3 4" id="KW-0687">Ribonucleoprotein</keyword>